<protein>
    <submittedName>
        <fullName evidence="9">Peptidase S24/S26A/S26B/S26C</fullName>
    </submittedName>
</protein>
<feature type="domain" description="Peptidase S26" evidence="8">
    <location>
        <begin position="21"/>
        <end position="110"/>
    </location>
</feature>
<comment type="caution">
    <text evidence="9">The sequence shown here is derived from an EMBL/GenBank/DDBJ whole genome shotgun (WGS) entry which is preliminary data.</text>
</comment>
<keyword evidence="4" id="KW-0378">Hydrolase</keyword>
<dbReference type="GO" id="GO:0006627">
    <property type="term" value="P:protein processing involved in protein targeting to mitochondrion"/>
    <property type="evidence" value="ECO:0007669"/>
    <property type="project" value="InterPro"/>
</dbReference>
<keyword evidence="10" id="KW-1185">Reference proteome</keyword>
<dbReference type="Pfam" id="PF10502">
    <property type="entry name" value="Peptidase_S26"/>
    <property type="match status" value="1"/>
</dbReference>
<dbReference type="EMBL" id="JAGSXJ010000010">
    <property type="protein sequence ID" value="KAH6688034.1"/>
    <property type="molecule type" value="Genomic_DNA"/>
</dbReference>
<accession>A0A9P9ABK3</accession>
<evidence type="ECO:0000256" key="4">
    <source>
        <dbReference type="ARBA" id="ARBA00022801"/>
    </source>
</evidence>
<organism evidence="9 10">
    <name type="scientific">Plectosphaerella plurivora</name>
    <dbReference type="NCBI Taxonomy" id="936078"/>
    <lineage>
        <taxon>Eukaryota</taxon>
        <taxon>Fungi</taxon>
        <taxon>Dikarya</taxon>
        <taxon>Ascomycota</taxon>
        <taxon>Pezizomycotina</taxon>
        <taxon>Sordariomycetes</taxon>
        <taxon>Hypocreomycetidae</taxon>
        <taxon>Glomerellales</taxon>
        <taxon>Plectosphaerellaceae</taxon>
        <taxon>Plectosphaerella</taxon>
    </lineage>
</organism>
<reference evidence="9" key="1">
    <citation type="journal article" date="2021" name="Nat. Commun.">
        <title>Genetic determinants of endophytism in the Arabidopsis root mycobiome.</title>
        <authorList>
            <person name="Mesny F."/>
            <person name="Miyauchi S."/>
            <person name="Thiergart T."/>
            <person name="Pickel B."/>
            <person name="Atanasova L."/>
            <person name="Karlsson M."/>
            <person name="Huettel B."/>
            <person name="Barry K.W."/>
            <person name="Haridas S."/>
            <person name="Chen C."/>
            <person name="Bauer D."/>
            <person name="Andreopoulos W."/>
            <person name="Pangilinan J."/>
            <person name="LaButti K."/>
            <person name="Riley R."/>
            <person name="Lipzen A."/>
            <person name="Clum A."/>
            <person name="Drula E."/>
            <person name="Henrissat B."/>
            <person name="Kohler A."/>
            <person name="Grigoriev I.V."/>
            <person name="Martin F.M."/>
            <person name="Hacquard S."/>
        </authorList>
    </citation>
    <scope>NUCLEOTIDE SEQUENCE</scope>
    <source>
        <strain evidence="9">MPI-SDFR-AT-0117</strain>
    </source>
</reference>
<dbReference type="CDD" id="cd06530">
    <property type="entry name" value="S26_SPase_I"/>
    <property type="match status" value="1"/>
</dbReference>
<dbReference type="Proteomes" id="UP000770015">
    <property type="component" value="Unassembled WGS sequence"/>
</dbReference>
<evidence type="ECO:0000256" key="3">
    <source>
        <dbReference type="ARBA" id="ARBA00022692"/>
    </source>
</evidence>
<dbReference type="OrthoDB" id="9996127at2759"/>
<dbReference type="GO" id="GO:0004252">
    <property type="term" value="F:serine-type endopeptidase activity"/>
    <property type="evidence" value="ECO:0007669"/>
    <property type="project" value="InterPro"/>
</dbReference>
<proteinExistence type="predicted"/>
<keyword evidence="6 7" id="KW-0472">Membrane</keyword>
<evidence type="ECO:0000256" key="1">
    <source>
        <dbReference type="ARBA" id="ARBA00004167"/>
    </source>
</evidence>
<dbReference type="GO" id="GO:0006465">
    <property type="term" value="P:signal peptide processing"/>
    <property type="evidence" value="ECO:0007669"/>
    <property type="project" value="InterPro"/>
</dbReference>
<dbReference type="InterPro" id="IPR036286">
    <property type="entry name" value="LexA/Signal_pep-like_sf"/>
</dbReference>
<evidence type="ECO:0000256" key="6">
    <source>
        <dbReference type="ARBA" id="ARBA00023136"/>
    </source>
</evidence>
<dbReference type="PANTHER" id="PTHR46041:SF2">
    <property type="entry name" value="MITOCHONDRIAL INNER MEMBRANE PROTEASE SUBUNIT 2"/>
    <property type="match status" value="1"/>
</dbReference>
<feature type="transmembrane region" description="Helical" evidence="7">
    <location>
        <begin position="12"/>
        <end position="32"/>
    </location>
</feature>
<dbReference type="InterPro" id="IPR019533">
    <property type="entry name" value="Peptidase_S26"/>
</dbReference>
<evidence type="ECO:0000256" key="2">
    <source>
        <dbReference type="ARBA" id="ARBA00022670"/>
    </source>
</evidence>
<dbReference type="InterPro" id="IPR037730">
    <property type="entry name" value="IMP2"/>
</dbReference>
<keyword evidence="2" id="KW-0645">Protease</keyword>
<keyword evidence="3 7" id="KW-0812">Transmembrane</keyword>
<sequence length="167" mass="19018">MIQRIRNYNWGATARASFSSVLSVILFTPVAITFNRHVASLTYVQGQSMYPFFNEDFHRSTGSDWTFNWRWKPSENLRRGMIVTFMSPYRPEIESVKRITALEGDRVQPNKEGMPAITVPQGHVWLEGDGPEHKVLDSNTFGPVSASMITGKLVWHISPFRKFGPIG</sequence>
<keyword evidence="5 7" id="KW-1133">Transmembrane helix</keyword>
<name>A0A9P9ABK3_9PEZI</name>
<dbReference type="Gene3D" id="2.10.109.10">
    <property type="entry name" value="Umud Fragment, subunit A"/>
    <property type="match status" value="1"/>
</dbReference>
<evidence type="ECO:0000256" key="5">
    <source>
        <dbReference type="ARBA" id="ARBA00022989"/>
    </source>
</evidence>
<gene>
    <name evidence="9" type="ORF">F5X68DRAFT_8153</name>
</gene>
<dbReference type="GO" id="GO:0042720">
    <property type="term" value="C:mitochondrial inner membrane peptidase complex"/>
    <property type="evidence" value="ECO:0007669"/>
    <property type="project" value="InterPro"/>
</dbReference>
<comment type="subcellular location">
    <subcellularLocation>
        <location evidence="1">Membrane</location>
        <topology evidence="1">Single-pass membrane protein</topology>
    </subcellularLocation>
</comment>
<evidence type="ECO:0000256" key="7">
    <source>
        <dbReference type="SAM" id="Phobius"/>
    </source>
</evidence>
<evidence type="ECO:0000259" key="8">
    <source>
        <dbReference type="Pfam" id="PF10502"/>
    </source>
</evidence>
<dbReference type="PANTHER" id="PTHR46041">
    <property type="entry name" value="MITOCHONDRIAL INNER MEMBRANE PROTEASE SUBUNIT 2"/>
    <property type="match status" value="1"/>
</dbReference>
<evidence type="ECO:0000313" key="10">
    <source>
        <dbReference type="Proteomes" id="UP000770015"/>
    </source>
</evidence>
<dbReference type="SUPFAM" id="SSF51306">
    <property type="entry name" value="LexA/Signal peptidase"/>
    <property type="match status" value="1"/>
</dbReference>
<dbReference type="AlphaFoldDB" id="A0A9P9ABK3"/>
<evidence type="ECO:0000313" key="9">
    <source>
        <dbReference type="EMBL" id="KAH6688034.1"/>
    </source>
</evidence>